<dbReference type="PANTHER" id="PTHR10340">
    <property type="entry name" value="SPHINGOMYELIN PHOSPHODIESTERASE"/>
    <property type="match status" value="1"/>
</dbReference>
<keyword evidence="2" id="KW-0325">Glycoprotein</keyword>
<organism evidence="3">
    <name type="scientific">Haptolina ericina</name>
    <dbReference type="NCBI Taxonomy" id="156174"/>
    <lineage>
        <taxon>Eukaryota</taxon>
        <taxon>Haptista</taxon>
        <taxon>Haptophyta</taxon>
        <taxon>Prymnesiophyceae</taxon>
        <taxon>Prymnesiales</taxon>
        <taxon>Prymnesiaceae</taxon>
        <taxon>Haptolina</taxon>
    </lineage>
</organism>
<protein>
    <submittedName>
        <fullName evidence="3">Uncharacterized protein</fullName>
    </submittedName>
</protein>
<evidence type="ECO:0000256" key="1">
    <source>
        <dbReference type="ARBA" id="ARBA00022801"/>
    </source>
</evidence>
<sequence>MRSTCAHPLNSPPLSCCQYCPAFAPLSRQTELFNHGNDHVVSGQTLDAALAHLTWLNTTLASTSAAQQRAYIVGHVPIGMETAYANDRSVPSVLRPYWMDIFARRYQDIIDSFGEAIVAIQIFGHEHVDTFRLIGQRTVALSVPSLSTAYPRTNPTVRLWRHEVSEATPFDYDQFYLDLLTSNAHHEAHFAHAYSFREEYGLPDLTRASFEALLEEFKNDAHNGEVGWRCSAGASGALYIPARSVSTADHGFNATAASCERECDATPDCHYWQWGHTIPDFVAPLGWCYLYADCGVLTPDAASAPYHPKYTVNSNNRTAYARERRHFLSSTPLSVQPACDKYCRMEDLCDKARSGAITSNQCFSECVEDNGRLLVDGSGFTA</sequence>
<dbReference type="GO" id="GO:0016787">
    <property type="term" value="F:hydrolase activity"/>
    <property type="evidence" value="ECO:0007669"/>
    <property type="project" value="UniProtKB-KW"/>
</dbReference>
<proteinExistence type="predicted"/>
<evidence type="ECO:0000256" key="2">
    <source>
        <dbReference type="ARBA" id="ARBA00023180"/>
    </source>
</evidence>
<dbReference type="EMBL" id="HBHX01069859">
    <property type="protein sequence ID" value="CAE0150729.1"/>
    <property type="molecule type" value="Transcribed_RNA"/>
</dbReference>
<name>A0A7S3C271_9EUKA</name>
<evidence type="ECO:0000313" key="3">
    <source>
        <dbReference type="EMBL" id="CAE0150729.1"/>
    </source>
</evidence>
<dbReference type="SUPFAM" id="SSF56300">
    <property type="entry name" value="Metallo-dependent phosphatases"/>
    <property type="match status" value="1"/>
</dbReference>
<dbReference type="InterPro" id="IPR029052">
    <property type="entry name" value="Metallo-depent_PP-like"/>
</dbReference>
<dbReference type="PANTHER" id="PTHR10340:SF57">
    <property type="entry name" value="METALLOPHOS DOMAIN-CONTAINING PROTEIN"/>
    <property type="match status" value="1"/>
</dbReference>
<dbReference type="AlphaFoldDB" id="A0A7S3C271"/>
<reference evidence="3" key="1">
    <citation type="submission" date="2021-01" db="EMBL/GenBank/DDBJ databases">
        <authorList>
            <person name="Corre E."/>
            <person name="Pelletier E."/>
            <person name="Niang G."/>
            <person name="Scheremetjew M."/>
            <person name="Finn R."/>
            <person name="Kale V."/>
            <person name="Holt S."/>
            <person name="Cochrane G."/>
            <person name="Meng A."/>
            <person name="Brown T."/>
            <person name="Cohen L."/>
        </authorList>
    </citation>
    <scope>NUCLEOTIDE SEQUENCE</scope>
    <source>
        <strain evidence="3">CCMP281</strain>
    </source>
</reference>
<accession>A0A7S3C271</accession>
<keyword evidence="1" id="KW-0378">Hydrolase</keyword>
<gene>
    <name evidence="3" type="ORF">HERI1096_LOCUS38580</name>
</gene>